<proteinExistence type="predicted"/>
<dbReference type="AlphaFoldDB" id="A0AAE4BQ91"/>
<reference evidence="1" key="1">
    <citation type="submission" date="2023-07" db="EMBL/GenBank/DDBJ databases">
        <title>Genomic Encyclopedia of Type Strains, Phase IV (KMG-IV): sequencing the most valuable type-strain genomes for metagenomic binning, comparative biology and taxonomic classification.</title>
        <authorList>
            <person name="Goeker M."/>
        </authorList>
    </citation>
    <scope>NUCLEOTIDE SEQUENCE</scope>
    <source>
        <strain evidence="1">DSM 26174</strain>
    </source>
</reference>
<evidence type="ECO:0000313" key="2">
    <source>
        <dbReference type="Proteomes" id="UP001185092"/>
    </source>
</evidence>
<protein>
    <submittedName>
        <fullName evidence="1">Uncharacterized protein</fullName>
    </submittedName>
</protein>
<sequence>MHNDPELNGKYLGKITKDFVQIADTLKEASYQIKKRGFSDYPIFVVSKVKQPLGQLLIGTEDIDIEWNFSASYLDEFLQRGIIDSKGEEAFKASYKDLDEFCCIFVVDNDFTKFIYIPYPEED</sequence>
<keyword evidence="2" id="KW-1185">Reference proteome</keyword>
<dbReference type="RefSeq" id="WP_309938359.1">
    <property type="nucleotide sequence ID" value="NZ_AP025305.1"/>
</dbReference>
<accession>A0AAE4BQ91</accession>
<comment type="caution">
    <text evidence="1">The sequence shown here is derived from an EMBL/GenBank/DDBJ whole genome shotgun (WGS) entry which is preliminary data.</text>
</comment>
<gene>
    <name evidence="1" type="ORF">HNQ88_001891</name>
</gene>
<organism evidence="1 2">
    <name type="scientific">Aureibacter tunicatorum</name>
    <dbReference type="NCBI Taxonomy" id="866807"/>
    <lineage>
        <taxon>Bacteria</taxon>
        <taxon>Pseudomonadati</taxon>
        <taxon>Bacteroidota</taxon>
        <taxon>Cytophagia</taxon>
        <taxon>Cytophagales</taxon>
        <taxon>Persicobacteraceae</taxon>
        <taxon>Aureibacter</taxon>
    </lineage>
</organism>
<dbReference type="EMBL" id="JAVDQD010000002">
    <property type="protein sequence ID" value="MDR6238854.1"/>
    <property type="molecule type" value="Genomic_DNA"/>
</dbReference>
<dbReference type="Proteomes" id="UP001185092">
    <property type="component" value="Unassembled WGS sequence"/>
</dbReference>
<name>A0AAE4BQ91_9BACT</name>
<evidence type="ECO:0000313" key="1">
    <source>
        <dbReference type="EMBL" id="MDR6238854.1"/>
    </source>
</evidence>